<feature type="region of interest" description="Disordered" evidence="1">
    <location>
        <begin position="1"/>
        <end position="27"/>
    </location>
</feature>
<dbReference type="Proteomes" id="UP001285354">
    <property type="component" value="Unassembled WGS sequence"/>
</dbReference>
<dbReference type="PROSITE" id="PS50053">
    <property type="entry name" value="UBIQUITIN_2"/>
    <property type="match status" value="3"/>
</dbReference>
<evidence type="ECO:0000313" key="3">
    <source>
        <dbReference type="EMBL" id="KAK2629766.1"/>
    </source>
</evidence>
<dbReference type="FunFam" id="3.10.20.90:FF:000202">
    <property type="entry name" value="Small ubiquitin-related modifier I"/>
    <property type="match status" value="1"/>
</dbReference>
<dbReference type="InterPro" id="IPR022617">
    <property type="entry name" value="Rad60/SUMO-like_dom"/>
</dbReference>
<reference evidence="3" key="1">
    <citation type="submission" date="2023-06" db="EMBL/GenBank/DDBJ databases">
        <title>Draft genome of Marssonina rosae.</title>
        <authorList>
            <person name="Cheng Q."/>
        </authorList>
    </citation>
    <scope>NUCLEOTIDE SEQUENCE</scope>
    <source>
        <strain evidence="3">R4</strain>
    </source>
</reference>
<dbReference type="InterPro" id="IPR000626">
    <property type="entry name" value="Ubiquitin-like_dom"/>
</dbReference>
<comment type="caution">
    <text evidence="3">The sequence shown here is derived from an EMBL/GenBank/DDBJ whole genome shotgun (WGS) entry which is preliminary data.</text>
</comment>
<evidence type="ECO:0000256" key="1">
    <source>
        <dbReference type="SAM" id="MobiDB-lite"/>
    </source>
</evidence>
<dbReference type="InterPro" id="IPR029071">
    <property type="entry name" value="Ubiquitin-like_domsf"/>
</dbReference>
<feature type="domain" description="Ubiquitin-like" evidence="2">
    <location>
        <begin position="117"/>
        <end position="194"/>
    </location>
</feature>
<dbReference type="CDD" id="cd16116">
    <property type="entry name" value="Ubl_Smt3_like"/>
    <property type="match status" value="1"/>
</dbReference>
<dbReference type="PANTHER" id="PTHR10562">
    <property type="entry name" value="SMALL UBIQUITIN-RELATED MODIFIER"/>
    <property type="match status" value="1"/>
</dbReference>
<keyword evidence="4" id="KW-1185">Reference proteome</keyword>
<evidence type="ECO:0000259" key="2">
    <source>
        <dbReference type="PROSITE" id="PS50053"/>
    </source>
</evidence>
<dbReference type="Pfam" id="PF11976">
    <property type="entry name" value="Rad60-SLD"/>
    <property type="match status" value="3"/>
</dbReference>
<evidence type="ECO:0000313" key="4">
    <source>
        <dbReference type="Proteomes" id="UP001285354"/>
    </source>
</evidence>
<sequence length="284" mass="31756">MSNHGSPRPAEPPEPEAKPDVNSENPVLNIKVKDQMEAEKFFKIKQKTKLGKVFDAYCDRNALQRTAVRFLLDGQRIQDTDTPDNLQMEDGDMVDAVLEQIGGADIEETKPGAEVPVHINIKVKDQAGREVLFKIKKSTLLKKVMSAFCERQEVDPKAVRFLYDGTRLQDNDTPEGLEMEDEDCIEVFAEQLGGAADDIAGAEPQRLMIIVKDTHGETVQFRCKNTTILDKLTKAYCDQRNRQPGMLKFYTQDGKRLTPGATPESLDLEDGGVIDAFEEQLGGR</sequence>
<organism evidence="3 4">
    <name type="scientific">Diplocarpon rosae</name>
    <dbReference type="NCBI Taxonomy" id="946125"/>
    <lineage>
        <taxon>Eukaryota</taxon>
        <taxon>Fungi</taxon>
        <taxon>Dikarya</taxon>
        <taxon>Ascomycota</taxon>
        <taxon>Pezizomycotina</taxon>
        <taxon>Leotiomycetes</taxon>
        <taxon>Helotiales</taxon>
        <taxon>Drepanopezizaceae</taxon>
        <taxon>Diplocarpon</taxon>
    </lineage>
</organism>
<proteinExistence type="predicted"/>
<name>A0AAD9T572_9HELO</name>
<protein>
    <recommendedName>
        <fullName evidence="2">Ubiquitin-like domain-containing protein</fullName>
    </recommendedName>
</protein>
<dbReference type="EMBL" id="JAUBYV010000001">
    <property type="protein sequence ID" value="KAK2629766.1"/>
    <property type="molecule type" value="Genomic_DNA"/>
</dbReference>
<dbReference type="SMART" id="SM00213">
    <property type="entry name" value="UBQ"/>
    <property type="match status" value="3"/>
</dbReference>
<feature type="domain" description="Ubiquitin-like" evidence="2">
    <location>
        <begin position="28"/>
        <end position="103"/>
    </location>
</feature>
<dbReference type="Gene3D" id="3.10.20.90">
    <property type="entry name" value="Phosphatidylinositol 3-kinase Catalytic Subunit, Chain A, domain 1"/>
    <property type="match status" value="3"/>
</dbReference>
<dbReference type="CDD" id="cd01763">
    <property type="entry name" value="Ubl_SUMO_like"/>
    <property type="match status" value="1"/>
</dbReference>
<dbReference type="AlphaFoldDB" id="A0AAD9T572"/>
<gene>
    <name evidence="3" type="ORF">QTJ16_000586</name>
</gene>
<feature type="domain" description="Ubiquitin-like" evidence="2">
    <location>
        <begin position="207"/>
        <end position="283"/>
    </location>
</feature>
<accession>A0AAD9T572</accession>
<dbReference type="SUPFAM" id="SSF54236">
    <property type="entry name" value="Ubiquitin-like"/>
    <property type="match status" value="3"/>
</dbReference>